<dbReference type="PROSITE" id="PS00588">
    <property type="entry name" value="FLAGELLA_BB_ROD"/>
    <property type="match status" value="1"/>
</dbReference>
<keyword evidence="4 8" id="KW-0975">Bacterial flagellum</keyword>
<evidence type="ECO:0000256" key="1">
    <source>
        <dbReference type="ARBA" id="ARBA00004117"/>
    </source>
</evidence>
<evidence type="ECO:0000256" key="2">
    <source>
        <dbReference type="ARBA" id="ARBA00009677"/>
    </source>
</evidence>
<dbReference type="InterPro" id="IPR012834">
    <property type="entry name" value="FlgG_G_neg"/>
</dbReference>
<evidence type="ECO:0000313" key="13">
    <source>
        <dbReference type="Proteomes" id="UP001449225"/>
    </source>
</evidence>
<gene>
    <name evidence="12" type="primary">flgG</name>
    <name evidence="12" type="ORF">WNY58_15290</name>
</gene>
<comment type="similarity">
    <text evidence="2 8">Belongs to the flagella basal body rod proteins family.</text>
</comment>
<dbReference type="InterPro" id="IPR019776">
    <property type="entry name" value="Flagellar_basal_body_rod_CS"/>
</dbReference>
<keyword evidence="12" id="KW-0282">Flagellum</keyword>
<dbReference type="PANTHER" id="PTHR30435:SF19">
    <property type="entry name" value="FLAGELLAR BASAL-BODY ROD PROTEIN FLGG"/>
    <property type="match status" value="1"/>
</dbReference>
<dbReference type="Proteomes" id="UP001449225">
    <property type="component" value="Unassembled WGS sequence"/>
</dbReference>
<keyword evidence="12" id="KW-0969">Cilium</keyword>
<protein>
    <recommendedName>
        <fullName evidence="3 7">Flagellar basal-body rod protein FlgG</fullName>
    </recommendedName>
    <alternativeName>
        <fullName evidence="6 8">Distal rod protein</fullName>
    </alternativeName>
</protein>
<proteinExistence type="inferred from homology"/>
<keyword evidence="12" id="KW-0966">Cell projection</keyword>
<dbReference type="NCBIfam" id="TIGR03506">
    <property type="entry name" value="FlgEFG_subfam"/>
    <property type="match status" value="2"/>
</dbReference>
<keyword evidence="13" id="KW-1185">Reference proteome</keyword>
<evidence type="ECO:0000313" key="12">
    <source>
        <dbReference type="EMBL" id="MEM5537751.1"/>
    </source>
</evidence>
<evidence type="ECO:0000256" key="7">
    <source>
        <dbReference type="NCBIfam" id="TIGR02488"/>
    </source>
</evidence>
<organism evidence="12 13">
    <name type="scientific">Neptuniibacter pectenicola</name>
    <dbReference type="NCBI Taxonomy" id="1806669"/>
    <lineage>
        <taxon>Bacteria</taxon>
        <taxon>Pseudomonadati</taxon>
        <taxon>Pseudomonadota</taxon>
        <taxon>Gammaproteobacteria</taxon>
        <taxon>Oceanospirillales</taxon>
        <taxon>Oceanospirillaceae</taxon>
        <taxon>Neptuniibacter</taxon>
    </lineage>
</organism>
<dbReference type="Pfam" id="PF00460">
    <property type="entry name" value="Flg_bb_rod"/>
    <property type="match status" value="1"/>
</dbReference>
<dbReference type="InterPro" id="IPR001444">
    <property type="entry name" value="Flag_bb_rod_N"/>
</dbReference>
<feature type="domain" description="Flagellar basal-body/hook protein C-terminal" evidence="10">
    <location>
        <begin position="216"/>
        <end position="259"/>
    </location>
</feature>
<accession>A0ABU9TWD6</accession>
<feature type="domain" description="Flagellar hook protein FlgE/F/G-like D1" evidence="11">
    <location>
        <begin position="96"/>
        <end position="159"/>
    </location>
</feature>
<sequence length="261" mass="27651">MHGALNVAKTGMTAQDTNLKVISNNLANVSTVGFKRDQVVFEDLMYQIRRQPGAQTAEEAQLPSGLQIGSGVRTVGTQKLFSTGDLEITDEAFDVAINGRGFLQVTLPNGDLAYTRNGQIHLNSDNELVSAEGYQLEPAITLPGEVTNFSISTDGIVSVTVAGDSTPTEIGQLELADFVNPQGLLALGQNLYQESAASGGPLVSNPGENGTGQLIQGALEGSNVNSVQELVDMITTQRAYEMNSKVISTADEMLSFVSQQL</sequence>
<name>A0ABU9TWD6_9GAMM</name>
<comment type="subcellular location">
    <subcellularLocation>
        <location evidence="1 8">Bacterial flagellum basal body</location>
    </subcellularLocation>
</comment>
<evidence type="ECO:0000259" key="9">
    <source>
        <dbReference type="Pfam" id="PF00460"/>
    </source>
</evidence>
<dbReference type="Pfam" id="PF06429">
    <property type="entry name" value="Flg_bbr_C"/>
    <property type="match status" value="1"/>
</dbReference>
<dbReference type="InterPro" id="IPR037925">
    <property type="entry name" value="FlgE/F/G-like"/>
</dbReference>
<evidence type="ECO:0000259" key="10">
    <source>
        <dbReference type="Pfam" id="PF06429"/>
    </source>
</evidence>
<dbReference type="InterPro" id="IPR010930">
    <property type="entry name" value="Flg_bb/hook_C_dom"/>
</dbReference>
<evidence type="ECO:0000256" key="5">
    <source>
        <dbReference type="ARBA" id="ARBA00025933"/>
    </source>
</evidence>
<evidence type="ECO:0000256" key="8">
    <source>
        <dbReference type="RuleBase" id="RU362116"/>
    </source>
</evidence>
<reference evidence="12 13" key="1">
    <citation type="submission" date="2024-03" db="EMBL/GenBank/DDBJ databases">
        <title>Community enrichment and isolation of bacterial strains for fucoidan degradation.</title>
        <authorList>
            <person name="Sichert A."/>
        </authorList>
    </citation>
    <scope>NUCLEOTIDE SEQUENCE [LARGE SCALE GENOMIC DNA]</scope>
    <source>
        <strain evidence="12 13">AS76</strain>
    </source>
</reference>
<evidence type="ECO:0000256" key="3">
    <source>
        <dbReference type="ARBA" id="ARBA00017948"/>
    </source>
</evidence>
<evidence type="ECO:0000256" key="4">
    <source>
        <dbReference type="ARBA" id="ARBA00023143"/>
    </source>
</evidence>
<dbReference type="PANTHER" id="PTHR30435">
    <property type="entry name" value="FLAGELLAR PROTEIN"/>
    <property type="match status" value="1"/>
</dbReference>
<dbReference type="Pfam" id="PF22692">
    <property type="entry name" value="LlgE_F_G_D1"/>
    <property type="match status" value="1"/>
</dbReference>
<dbReference type="EMBL" id="JBBMRA010000019">
    <property type="protein sequence ID" value="MEM5537751.1"/>
    <property type="molecule type" value="Genomic_DNA"/>
</dbReference>
<feature type="domain" description="Flagellar basal body rod protein N-terminal" evidence="9">
    <location>
        <begin position="5"/>
        <end position="35"/>
    </location>
</feature>
<dbReference type="NCBIfam" id="TIGR02488">
    <property type="entry name" value="flgG_G_neg"/>
    <property type="match status" value="1"/>
</dbReference>
<evidence type="ECO:0000256" key="6">
    <source>
        <dbReference type="ARBA" id="ARBA00032912"/>
    </source>
</evidence>
<evidence type="ECO:0000259" key="11">
    <source>
        <dbReference type="Pfam" id="PF22692"/>
    </source>
</evidence>
<dbReference type="InterPro" id="IPR053967">
    <property type="entry name" value="LlgE_F_G-like_D1"/>
</dbReference>
<comment type="subunit">
    <text evidence="5 8">The basal body constitutes a major portion of the flagellar organelle and consists of four rings (L,P,S, and M) mounted on a central rod. The rod consists of about 26 subunits of FlgG in the distal portion, and FlgB, FlgC and FlgF are thought to build up the proximal portion of the rod with about 6 subunits each.</text>
</comment>
<dbReference type="SUPFAM" id="SSF117143">
    <property type="entry name" value="Flagellar hook protein flgE"/>
    <property type="match status" value="1"/>
</dbReference>
<comment type="caution">
    <text evidence="12">The sequence shown here is derived from an EMBL/GenBank/DDBJ whole genome shotgun (WGS) entry which is preliminary data.</text>
</comment>
<dbReference type="RefSeq" id="WP_342854968.1">
    <property type="nucleotide sequence ID" value="NZ_JBBMRA010000019.1"/>
</dbReference>
<dbReference type="InterPro" id="IPR020013">
    <property type="entry name" value="Flagellar_FlgE/F/G"/>
</dbReference>